<organism evidence="2 3">
    <name type="scientific">Halorhodospira halochloris</name>
    <name type="common">Ectothiorhodospira halochloris</name>
    <dbReference type="NCBI Taxonomy" id="1052"/>
    <lineage>
        <taxon>Bacteria</taxon>
        <taxon>Pseudomonadati</taxon>
        <taxon>Pseudomonadota</taxon>
        <taxon>Gammaproteobacteria</taxon>
        <taxon>Chromatiales</taxon>
        <taxon>Ectothiorhodospiraceae</taxon>
        <taxon>Halorhodospira</taxon>
    </lineage>
</organism>
<protein>
    <submittedName>
        <fullName evidence="2">DNA recombination and repair protein RecF</fullName>
    </submittedName>
</protein>
<sequence>MTLTKTPVAEILSRGQQKLLVVALLLAEVKLWADQGLQPLLLIDDLAAELDIHHLAYVMQSIANIEAQVFLTAIDSKPLAVINQDADWYALSSGCLEPMRHF</sequence>
<dbReference type="Gene3D" id="3.40.50.300">
    <property type="entry name" value="P-loop containing nucleotide triphosphate hydrolases"/>
    <property type="match status" value="1"/>
</dbReference>
<keyword evidence="3" id="KW-1185">Reference proteome</keyword>
<dbReference type="GO" id="GO:0006281">
    <property type="term" value="P:DNA repair"/>
    <property type="evidence" value="ECO:0007669"/>
    <property type="project" value="InterPro"/>
</dbReference>
<gene>
    <name evidence="2" type="ORF">HH1059_00030</name>
</gene>
<dbReference type="EMBL" id="AP017372">
    <property type="protein sequence ID" value="BAU56671.2"/>
    <property type="molecule type" value="Genomic_DNA"/>
</dbReference>
<dbReference type="GO" id="GO:0003697">
    <property type="term" value="F:single-stranded DNA binding"/>
    <property type="evidence" value="ECO:0007669"/>
    <property type="project" value="InterPro"/>
</dbReference>
<dbReference type="InterPro" id="IPR027417">
    <property type="entry name" value="P-loop_NTPase"/>
</dbReference>
<dbReference type="AlphaFoldDB" id="A0A0X8X703"/>
<accession>A0A0X8X703</accession>
<evidence type="ECO:0000313" key="2">
    <source>
        <dbReference type="EMBL" id="BAU56671.2"/>
    </source>
</evidence>
<evidence type="ECO:0000313" key="3">
    <source>
        <dbReference type="Proteomes" id="UP000218890"/>
    </source>
</evidence>
<reference evidence="2" key="1">
    <citation type="submission" date="2016-02" db="EMBL/GenBank/DDBJ databases">
        <title>Halorhodospira halochloris DSM-1059 complete genome, version 2.</title>
        <authorList>
            <person name="Tsukatani Y."/>
        </authorList>
    </citation>
    <scope>NUCLEOTIDE SEQUENCE</scope>
    <source>
        <strain evidence="2">DSM 1059</strain>
    </source>
</reference>
<name>A0A0X8X703_HALHR</name>
<dbReference type="KEGG" id="hhk:HH1059_00030"/>
<dbReference type="SUPFAM" id="SSF52540">
    <property type="entry name" value="P-loop containing nucleoside triphosphate hydrolases"/>
    <property type="match status" value="1"/>
</dbReference>
<dbReference type="Proteomes" id="UP000218890">
    <property type="component" value="Chromosome"/>
</dbReference>
<dbReference type="Pfam" id="PF02463">
    <property type="entry name" value="SMC_N"/>
    <property type="match status" value="1"/>
</dbReference>
<dbReference type="InterPro" id="IPR018078">
    <property type="entry name" value="DNA-binding_RecF_CS"/>
</dbReference>
<dbReference type="InterPro" id="IPR003395">
    <property type="entry name" value="RecF/RecN/SMC_N"/>
</dbReference>
<dbReference type="PROSITE" id="PS00618">
    <property type="entry name" value="RECF_2"/>
    <property type="match status" value="1"/>
</dbReference>
<dbReference type="GO" id="GO:0005524">
    <property type="term" value="F:ATP binding"/>
    <property type="evidence" value="ECO:0007669"/>
    <property type="project" value="InterPro"/>
</dbReference>
<proteinExistence type="predicted"/>
<feature type="domain" description="RecF/RecN/SMC N-terminal" evidence="1">
    <location>
        <begin position="11"/>
        <end position="82"/>
    </location>
</feature>
<evidence type="ECO:0000259" key="1">
    <source>
        <dbReference type="Pfam" id="PF02463"/>
    </source>
</evidence>